<gene>
    <name evidence="2" type="ORF">HNQ75_003598</name>
</gene>
<dbReference type="Proteomes" id="UP000535501">
    <property type="component" value="Unassembled WGS sequence"/>
</dbReference>
<evidence type="ECO:0000313" key="3">
    <source>
        <dbReference type="Proteomes" id="UP000535501"/>
    </source>
</evidence>
<dbReference type="AlphaFoldDB" id="A0A7X0DEB2"/>
<proteinExistence type="predicted"/>
<keyword evidence="3" id="KW-1185">Reference proteome</keyword>
<feature type="region of interest" description="Disordered" evidence="1">
    <location>
        <begin position="92"/>
        <end position="112"/>
    </location>
</feature>
<reference evidence="2 3" key="1">
    <citation type="submission" date="2020-08" db="EMBL/GenBank/DDBJ databases">
        <title>Genomic Encyclopedia of Type Strains, Phase IV (KMG-IV): sequencing the most valuable type-strain genomes for metagenomic binning, comparative biology and taxonomic classification.</title>
        <authorList>
            <person name="Goeker M."/>
        </authorList>
    </citation>
    <scope>NUCLEOTIDE SEQUENCE [LARGE SCALE GENOMIC DNA]</scope>
    <source>
        <strain evidence="2 3">DSM 102134</strain>
    </source>
</reference>
<protein>
    <submittedName>
        <fullName evidence="2">Uncharacterized protein</fullName>
    </submittedName>
</protein>
<dbReference type="RefSeq" id="WP_077548926.1">
    <property type="nucleotide sequence ID" value="NZ_JACHEJ010000011.1"/>
</dbReference>
<evidence type="ECO:0000256" key="1">
    <source>
        <dbReference type="SAM" id="MobiDB-lite"/>
    </source>
</evidence>
<name>A0A7X0DEB2_9HYPH</name>
<organism evidence="2 3">
    <name type="scientific">Pseudorhizobium flavum</name>
    <dbReference type="NCBI Taxonomy" id="1335061"/>
    <lineage>
        <taxon>Bacteria</taxon>
        <taxon>Pseudomonadati</taxon>
        <taxon>Pseudomonadota</taxon>
        <taxon>Alphaproteobacteria</taxon>
        <taxon>Hyphomicrobiales</taxon>
        <taxon>Rhizobiaceae</taxon>
        <taxon>Rhizobium/Agrobacterium group</taxon>
        <taxon>Pseudorhizobium</taxon>
    </lineage>
</organism>
<evidence type="ECO:0000313" key="2">
    <source>
        <dbReference type="EMBL" id="MBB6181610.1"/>
    </source>
</evidence>
<feature type="compositionally biased region" description="Low complexity" evidence="1">
    <location>
        <begin position="93"/>
        <end position="104"/>
    </location>
</feature>
<dbReference type="EMBL" id="JACHEJ010000011">
    <property type="protein sequence ID" value="MBB6181610.1"/>
    <property type="molecule type" value="Genomic_DNA"/>
</dbReference>
<sequence length="112" mass="12718">MYDVNELRARYWGCALAEKLKQLSDFVQTCCRPDKQYLPINHAITIAGDQTIFMASSYINAGRIEATPSPRRITSVIIEMPVAQMSDCIDQPEQQQQQAVEAQVMHTQEKNT</sequence>
<comment type="caution">
    <text evidence="2">The sequence shown here is derived from an EMBL/GenBank/DDBJ whole genome shotgun (WGS) entry which is preliminary data.</text>
</comment>
<accession>A0A7X0DEB2</accession>